<dbReference type="InterPro" id="IPR000056">
    <property type="entry name" value="Ribul_P_3_epim-like"/>
</dbReference>
<evidence type="ECO:0000256" key="7">
    <source>
        <dbReference type="ARBA" id="ARBA00013188"/>
    </source>
</evidence>
<reference evidence="10" key="1">
    <citation type="submission" date="2018-05" db="EMBL/GenBank/DDBJ databases">
        <authorList>
            <person name="Lanie J.A."/>
            <person name="Ng W.-L."/>
            <person name="Kazmierczak K.M."/>
            <person name="Andrzejewski T.M."/>
            <person name="Davidsen T.M."/>
            <person name="Wayne K.J."/>
            <person name="Tettelin H."/>
            <person name="Glass J.I."/>
            <person name="Rusch D."/>
            <person name="Podicherti R."/>
            <person name="Tsui H.-C.T."/>
            <person name="Winkler M.E."/>
        </authorList>
    </citation>
    <scope>NUCLEOTIDE SEQUENCE</scope>
</reference>
<dbReference type="GO" id="GO:0005975">
    <property type="term" value="P:carbohydrate metabolic process"/>
    <property type="evidence" value="ECO:0007669"/>
    <property type="project" value="InterPro"/>
</dbReference>
<dbReference type="EMBL" id="UINC01000194">
    <property type="protein sequence ID" value="SUZ50874.1"/>
    <property type="molecule type" value="Genomic_DNA"/>
</dbReference>
<name>A0A381N9X0_9ZZZZ</name>
<dbReference type="SUPFAM" id="SSF51366">
    <property type="entry name" value="Ribulose-phoshate binding barrel"/>
    <property type="match status" value="1"/>
</dbReference>
<dbReference type="GO" id="GO:0006098">
    <property type="term" value="P:pentose-phosphate shunt"/>
    <property type="evidence" value="ECO:0007669"/>
    <property type="project" value="InterPro"/>
</dbReference>
<comment type="similarity">
    <text evidence="6">Belongs to the ribulose-phosphate 3-epimerase family.</text>
</comment>
<dbReference type="InterPro" id="IPR011060">
    <property type="entry name" value="RibuloseP-bd_barrel"/>
</dbReference>
<organism evidence="10">
    <name type="scientific">marine metagenome</name>
    <dbReference type="NCBI Taxonomy" id="408172"/>
    <lineage>
        <taxon>unclassified sequences</taxon>
        <taxon>metagenomes</taxon>
        <taxon>ecological metagenomes</taxon>
    </lineage>
</organism>
<keyword evidence="9" id="KW-0413">Isomerase</keyword>
<dbReference type="CDD" id="cd00429">
    <property type="entry name" value="RPE"/>
    <property type="match status" value="1"/>
</dbReference>
<dbReference type="Pfam" id="PF00834">
    <property type="entry name" value="Ribul_P_3_epim"/>
    <property type="match status" value="1"/>
</dbReference>
<dbReference type="Gene3D" id="3.20.20.70">
    <property type="entry name" value="Aldolase class I"/>
    <property type="match status" value="1"/>
</dbReference>
<comment type="cofactor">
    <cofactor evidence="2">
        <name>Mn(2+)</name>
        <dbReference type="ChEBI" id="CHEBI:29035"/>
    </cofactor>
</comment>
<dbReference type="PANTHER" id="PTHR11749">
    <property type="entry name" value="RIBULOSE-5-PHOSPHATE-3-EPIMERASE"/>
    <property type="match status" value="1"/>
</dbReference>
<dbReference type="EC" id="5.1.3.1" evidence="7"/>
<evidence type="ECO:0000256" key="8">
    <source>
        <dbReference type="ARBA" id="ARBA00022723"/>
    </source>
</evidence>
<accession>A0A381N9X0</accession>
<evidence type="ECO:0000256" key="2">
    <source>
        <dbReference type="ARBA" id="ARBA00001936"/>
    </source>
</evidence>
<dbReference type="GO" id="GO:0004750">
    <property type="term" value="F:D-ribulose-phosphate 3-epimerase activity"/>
    <property type="evidence" value="ECO:0007669"/>
    <property type="project" value="UniProtKB-EC"/>
</dbReference>
<dbReference type="NCBIfam" id="TIGR01163">
    <property type="entry name" value="rpe"/>
    <property type="match status" value="1"/>
</dbReference>
<dbReference type="NCBIfam" id="NF004076">
    <property type="entry name" value="PRK05581.1-4"/>
    <property type="match status" value="1"/>
</dbReference>
<sequence length="184" mass="18966">MDGHFVPNITIGPVITKGARSSTDLPLDVHLMIEAPERYLESFAEAGATFMTVHAEVCPDLIATVGQIHSLGVKAGVALNPETGLEEIVNVLGELDLLVIMSVNPGFGGQSYIPGSTEKVAEARQLLDRYSSPAELEVDGGVDANNAADLQSAGASVLVAGSAIYGHPQGPGAGVVAIREALLP</sequence>
<dbReference type="InterPro" id="IPR013785">
    <property type="entry name" value="Aldolase_TIM"/>
</dbReference>
<keyword evidence="8" id="KW-0479">Metal-binding</keyword>
<dbReference type="AlphaFoldDB" id="A0A381N9X0"/>
<evidence type="ECO:0000313" key="10">
    <source>
        <dbReference type="EMBL" id="SUZ50874.1"/>
    </source>
</evidence>
<comment type="cofactor">
    <cofactor evidence="3">
        <name>Co(2+)</name>
        <dbReference type="ChEBI" id="CHEBI:48828"/>
    </cofactor>
</comment>
<proteinExistence type="inferred from homology"/>
<evidence type="ECO:0000256" key="9">
    <source>
        <dbReference type="ARBA" id="ARBA00023235"/>
    </source>
</evidence>
<dbReference type="GO" id="GO:0046872">
    <property type="term" value="F:metal ion binding"/>
    <property type="evidence" value="ECO:0007669"/>
    <property type="project" value="UniProtKB-KW"/>
</dbReference>
<evidence type="ECO:0000256" key="1">
    <source>
        <dbReference type="ARBA" id="ARBA00001782"/>
    </source>
</evidence>
<comment type="catalytic activity">
    <reaction evidence="1">
        <text>D-ribulose 5-phosphate = D-xylulose 5-phosphate</text>
        <dbReference type="Rhea" id="RHEA:13677"/>
        <dbReference type="ChEBI" id="CHEBI:57737"/>
        <dbReference type="ChEBI" id="CHEBI:58121"/>
        <dbReference type="EC" id="5.1.3.1"/>
    </reaction>
</comment>
<comment type="cofactor">
    <cofactor evidence="5">
        <name>Fe(2+)</name>
        <dbReference type="ChEBI" id="CHEBI:29033"/>
    </cofactor>
</comment>
<comment type="cofactor">
    <cofactor evidence="4">
        <name>Zn(2+)</name>
        <dbReference type="ChEBI" id="CHEBI:29105"/>
    </cofactor>
</comment>
<evidence type="ECO:0000256" key="6">
    <source>
        <dbReference type="ARBA" id="ARBA00009541"/>
    </source>
</evidence>
<dbReference type="InterPro" id="IPR026019">
    <property type="entry name" value="Ribul_P_3_epim"/>
</dbReference>
<evidence type="ECO:0000256" key="3">
    <source>
        <dbReference type="ARBA" id="ARBA00001941"/>
    </source>
</evidence>
<evidence type="ECO:0000256" key="4">
    <source>
        <dbReference type="ARBA" id="ARBA00001947"/>
    </source>
</evidence>
<gene>
    <name evidence="10" type="ORF">METZ01_LOCUS3728</name>
</gene>
<evidence type="ECO:0000256" key="5">
    <source>
        <dbReference type="ARBA" id="ARBA00001954"/>
    </source>
</evidence>
<protein>
    <recommendedName>
        <fullName evidence="7">ribulose-phosphate 3-epimerase</fullName>
        <ecNumber evidence="7">5.1.3.1</ecNumber>
    </recommendedName>
</protein>